<dbReference type="InterPro" id="IPR008333">
    <property type="entry name" value="Cbr1-like_FAD-bd_dom"/>
</dbReference>
<accession>A0A9W7Y4Y8</accession>
<feature type="binding site" evidence="6">
    <location>
        <position position="170"/>
    </location>
    <ligand>
        <name>FAD</name>
        <dbReference type="ChEBI" id="CHEBI:57692"/>
    </ligand>
</feature>
<dbReference type="Pfam" id="PF00175">
    <property type="entry name" value="NAD_binding_1"/>
    <property type="match status" value="1"/>
</dbReference>
<reference evidence="9" key="1">
    <citation type="submission" date="2022-07" db="EMBL/GenBank/DDBJ databases">
        <title>Phylogenomic reconstructions and comparative analyses of Kickxellomycotina fungi.</title>
        <authorList>
            <person name="Reynolds N.K."/>
            <person name="Stajich J.E."/>
            <person name="Barry K."/>
            <person name="Grigoriev I.V."/>
            <person name="Crous P."/>
            <person name="Smith M.E."/>
        </authorList>
    </citation>
    <scope>NUCLEOTIDE SEQUENCE</scope>
    <source>
        <strain evidence="9">NBRC 32514</strain>
    </source>
</reference>
<dbReference type="PROSITE" id="PS51384">
    <property type="entry name" value="FAD_FR"/>
    <property type="match status" value="1"/>
</dbReference>
<keyword evidence="3 6" id="KW-0285">Flavoprotein</keyword>
<dbReference type="InterPro" id="IPR039261">
    <property type="entry name" value="FNR_nucleotide-bd"/>
</dbReference>
<organism evidence="9 10">
    <name type="scientific">Coemansia erecta</name>
    <dbReference type="NCBI Taxonomy" id="147472"/>
    <lineage>
        <taxon>Eukaryota</taxon>
        <taxon>Fungi</taxon>
        <taxon>Fungi incertae sedis</taxon>
        <taxon>Zoopagomycota</taxon>
        <taxon>Kickxellomycotina</taxon>
        <taxon>Kickxellomycetes</taxon>
        <taxon>Kickxellales</taxon>
        <taxon>Kickxellaceae</taxon>
        <taxon>Coemansia</taxon>
    </lineage>
</organism>
<proteinExistence type="inferred from homology"/>
<dbReference type="Proteomes" id="UP001149813">
    <property type="component" value="Unassembled WGS sequence"/>
</dbReference>
<comment type="similarity">
    <text evidence="2">Belongs to the flavoprotein pyridine nucleotide cytochrome reductase family.</text>
</comment>
<evidence type="ECO:0000259" key="8">
    <source>
        <dbReference type="PROSITE" id="PS51384"/>
    </source>
</evidence>
<feature type="compositionally biased region" description="Low complexity" evidence="7">
    <location>
        <begin position="37"/>
        <end position="49"/>
    </location>
</feature>
<dbReference type="SUPFAM" id="SSF52343">
    <property type="entry name" value="Ferredoxin reductase-like, C-terminal NADP-linked domain"/>
    <property type="match status" value="1"/>
</dbReference>
<keyword evidence="5 9" id="KW-0560">Oxidoreductase</keyword>
<feature type="binding site" evidence="6">
    <location>
        <position position="142"/>
    </location>
    <ligand>
        <name>FAD</name>
        <dbReference type="ChEBI" id="CHEBI:57692"/>
    </ligand>
</feature>
<dbReference type="PANTHER" id="PTHR19370:SF184">
    <property type="entry name" value="NADH-CYTOCHROME B5 REDUCTASE-LIKE"/>
    <property type="match status" value="1"/>
</dbReference>
<dbReference type="PRINTS" id="PR00406">
    <property type="entry name" value="CYTB5RDTASE"/>
</dbReference>
<evidence type="ECO:0000256" key="2">
    <source>
        <dbReference type="ARBA" id="ARBA00006105"/>
    </source>
</evidence>
<evidence type="ECO:0000256" key="6">
    <source>
        <dbReference type="PIRSR" id="PIRSR601834-1"/>
    </source>
</evidence>
<gene>
    <name evidence="9" type="primary">CYB5RL</name>
    <name evidence="9" type="ORF">LPJ53_001628</name>
</gene>
<keyword evidence="10" id="KW-1185">Reference proteome</keyword>
<comment type="caution">
    <text evidence="9">The sequence shown here is derived from an EMBL/GenBank/DDBJ whole genome shotgun (WGS) entry which is preliminary data.</text>
</comment>
<feature type="domain" description="FAD-binding FR-type" evidence="8">
    <location>
        <begin position="92"/>
        <end position="195"/>
    </location>
</feature>
<dbReference type="SUPFAM" id="SSF63380">
    <property type="entry name" value="Riboflavin synthase domain-like"/>
    <property type="match status" value="1"/>
</dbReference>
<dbReference type="InterPro" id="IPR017938">
    <property type="entry name" value="Riboflavin_synthase-like_b-brl"/>
</dbReference>
<name>A0A9W7Y4Y8_9FUNG</name>
<dbReference type="AlphaFoldDB" id="A0A9W7Y4Y8"/>
<evidence type="ECO:0000256" key="1">
    <source>
        <dbReference type="ARBA" id="ARBA00001974"/>
    </source>
</evidence>
<dbReference type="InterPro" id="IPR001834">
    <property type="entry name" value="CBR-like"/>
</dbReference>
<evidence type="ECO:0000313" key="9">
    <source>
        <dbReference type="EMBL" id="KAJ1724054.1"/>
    </source>
</evidence>
<sequence length="322" mass="34052">MNPAVQTLLDEIAQAKRRAAERRRQREQAAGGGPRSAPHVAAEEPQPPAADECCGGGCTPCVFDTYRAELAAYRQATQQQQQQPTTGQLSALTPAPLRLLASQPLGGRARLLVLDATARTFAPGLGEHVHMRTPACRPAEARAFTPVLVADAQGVVRPHVMVRVYGDGGVGARLARLRAGDRVLVRGPLASAVDMTGALGPPVCVLVAAGSGIAAVFHVLQFAAANPAYRARRLVLVQCACDRQSLWLREQIEEMRGTLPGLQYHAHVSADEGRLDRRALAGMLGRQADGASAVVCGPEGFNRDVAGWLRELGLAPGGIQVL</sequence>
<dbReference type="EC" id="1.6.2.2" evidence="9"/>
<evidence type="ECO:0000256" key="3">
    <source>
        <dbReference type="ARBA" id="ARBA00022630"/>
    </source>
</evidence>
<dbReference type="PANTHER" id="PTHR19370">
    <property type="entry name" value="NADH-CYTOCHROME B5 REDUCTASE"/>
    <property type="match status" value="1"/>
</dbReference>
<dbReference type="Gene3D" id="2.40.30.10">
    <property type="entry name" value="Translation factors"/>
    <property type="match status" value="1"/>
</dbReference>
<dbReference type="Pfam" id="PF09791">
    <property type="entry name" value="Oxidored-like"/>
    <property type="match status" value="1"/>
</dbReference>
<dbReference type="InterPro" id="IPR001433">
    <property type="entry name" value="OxRdtase_FAD/NAD-bd"/>
</dbReference>
<dbReference type="GO" id="GO:0090524">
    <property type="term" value="F:cytochrome-b5 reductase activity, acting on NADH"/>
    <property type="evidence" value="ECO:0007669"/>
    <property type="project" value="UniProtKB-EC"/>
</dbReference>
<evidence type="ECO:0000256" key="5">
    <source>
        <dbReference type="ARBA" id="ARBA00023002"/>
    </source>
</evidence>
<comment type="cofactor">
    <cofactor evidence="1 6">
        <name>FAD</name>
        <dbReference type="ChEBI" id="CHEBI:57692"/>
    </cofactor>
</comment>
<evidence type="ECO:0000313" key="10">
    <source>
        <dbReference type="Proteomes" id="UP001149813"/>
    </source>
</evidence>
<dbReference type="Pfam" id="PF00970">
    <property type="entry name" value="FAD_binding_6"/>
    <property type="match status" value="1"/>
</dbReference>
<dbReference type="Gene3D" id="3.40.50.80">
    <property type="entry name" value="Nucleotide-binding domain of ferredoxin-NADP reductase (FNR) module"/>
    <property type="match status" value="1"/>
</dbReference>
<feature type="region of interest" description="Disordered" evidence="7">
    <location>
        <begin position="1"/>
        <end position="49"/>
    </location>
</feature>
<protein>
    <submittedName>
        <fullName evidence="9">NADH-cytochrome b5 reductase-like</fullName>
        <ecNumber evidence="9">1.6.2.2</ecNumber>
    </submittedName>
</protein>
<dbReference type="InterPro" id="IPR017927">
    <property type="entry name" value="FAD-bd_FR_type"/>
</dbReference>
<dbReference type="EMBL" id="JANBOJ010000043">
    <property type="protein sequence ID" value="KAJ1724054.1"/>
    <property type="molecule type" value="Genomic_DNA"/>
</dbReference>
<dbReference type="OrthoDB" id="5547368at2759"/>
<evidence type="ECO:0000256" key="7">
    <source>
        <dbReference type="SAM" id="MobiDB-lite"/>
    </source>
</evidence>
<keyword evidence="4 6" id="KW-0274">FAD</keyword>
<evidence type="ECO:0000256" key="4">
    <source>
        <dbReference type="ARBA" id="ARBA00022827"/>
    </source>
</evidence>
<dbReference type="InterPro" id="IPR019180">
    <property type="entry name" value="Oxidoreductase-like_N"/>
</dbReference>